<evidence type="ECO:0000313" key="1">
    <source>
        <dbReference type="EMBL" id="KAH0549956.1"/>
    </source>
</evidence>
<reference evidence="1 2" key="1">
    <citation type="journal article" date="2021" name="J. Hered.">
        <title>A chromosome-level genome assembly of the parasitoid wasp, Cotesia glomerata (Hymenoptera: Braconidae).</title>
        <authorList>
            <person name="Pinto B.J."/>
            <person name="Weis J.J."/>
            <person name="Gamble T."/>
            <person name="Ode P.J."/>
            <person name="Paul R."/>
            <person name="Zaspel J.M."/>
        </authorList>
    </citation>
    <scope>NUCLEOTIDE SEQUENCE [LARGE SCALE GENOMIC DNA]</scope>
    <source>
        <strain evidence="1">CgM1</strain>
    </source>
</reference>
<name>A0AAV7IE07_COTGL</name>
<sequence>MGSLMNMCKLYLWENFQRPSKSVDRLQSFDVTAMNTRSDRMKRNEMSRGMGHHQGHPWDPRVIRVVDLSWHKPEDKLTAIELSKLYLPRASFTRKTHRLIIKENR</sequence>
<organism evidence="1 2">
    <name type="scientific">Cotesia glomerata</name>
    <name type="common">Lepidopteran parasitic wasp</name>
    <name type="synonym">Apanteles glomeratus</name>
    <dbReference type="NCBI Taxonomy" id="32391"/>
    <lineage>
        <taxon>Eukaryota</taxon>
        <taxon>Metazoa</taxon>
        <taxon>Ecdysozoa</taxon>
        <taxon>Arthropoda</taxon>
        <taxon>Hexapoda</taxon>
        <taxon>Insecta</taxon>
        <taxon>Pterygota</taxon>
        <taxon>Neoptera</taxon>
        <taxon>Endopterygota</taxon>
        <taxon>Hymenoptera</taxon>
        <taxon>Apocrita</taxon>
        <taxon>Ichneumonoidea</taxon>
        <taxon>Braconidae</taxon>
        <taxon>Microgastrinae</taxon>
        <taxon>Cotesia</taxon>
    </lineage>
</organism>
<protein>
    <submittedName>
        <fullName evidence="1">Uncharacterized protein</fullName>
    </submittedName>
</protein>
<dbReference type="EMBL" id="JAHXZJ010001864">
    <property type="protein sequence ID" value="KAH0549956.1"/>
    <property type="molecule type" value="Genomic_DNA"/>
</dbReference>
<gene>
    <name evidence="1" type="ORF">KQX54_016228</name>
</gene>
<keyword evidence="2" id="KW-1185">Reference proteome</keyword>
<dbReference type="AlphaFoldDB" id="A0AAV7IE07"/>
<evidence type="ECO:0000313" key="2">
    <source>
        <dbReference type="Proteomes" id="UP000826195"/>
    </source>
</evidence>
<proteinExistence type="predicted"/>
<comment type="caution">
    <text evidence="1">The sequence shown here is derived from an EMBL/GenBank/DDBJ whole genome shotgun (WGS) entry which is preliminary data.</text>
</comment>
<accession>A0AAV7IE07</accession>
<dbReference type="Proteomes" id="UP000826195">
    <property type="component" value="Unassembled WGS sequence"/>
</dbReference>